<dbReference type="InterPro" id="IPR010095">
    <property type="entry name" value="Cas12f1-like_TNB"/>
</dbReference>
<feature type="compositionally biased region" description="Basic residues" evidence="8">
    <location>
        <begin position="424"/>
        <end position="435"/>
    </location>
</feature>
<name>F4XL63_9CYAN</name>
<evidence type="ECO:0000259" key="9">
    <source>
        <dbReference type="Pfam" id="PF01385"/>
    </source>
</evidence>
<dbReference type="InterPro" id="IPR051399">
    <property type="entry name" value="RNA-guided_DNA_endo/Transpos"/>
</dbReference>
<dbReference type="NCBIfam" id="NF040570">
    <property type="entry name" value="guided_TnpB"/>
    <property type="match status" value="1"/>
</dbReference>
<reference evidence="13" key="1">
    <citation type="journal article" date="2011" name="Proc. Natl. Acad. Sci. U.S.A.">
        <title>Genomic insights into the physiology and ecology of the marine filamentous cyanobacterium Lyngbya majuscula.</title>
        <authorList>
            <person name="Jones A.C."/>
            <person name="Monroe E.A."/>
            <person name="Podell S."/>
            <person name="Hess W.R."/>
            <person name="Klages S."/>
            <person name="Esquenazi E."/>
            <person name="Niessen S."/>
            <person name="Hoover H."/>
            <person name="Rothmann M."/>
            <person name="Lasken R.S."/>
            <person name="Yates J.R.III."/>
            <person name="Reinhardt R."/>
            <person name="Kube M."/>
            <person name="Burkart M.D."/>
            <person name="Allen E.E."/>
            <person name="Dorrestein P.C."/>
            <person name="Gerwick W.H."/>
            <person name="Gerwick L."/>
        </authorList>
    </citation>
    <scope>NUCLEOTIDE SEQUENCE [LARGE SCALE GENOMIC DNA]</scope>
    <source>
        <strain evidence="13">3L</strain>
    </source>
</reference>
<dbReference type="AlphaFoldDB" id="F4XL63"/>
<dbReference type="eggNOG" id="COG0675">
    <property type="taxonomic scope" value="Bacteria"/>
</dbReference>
<comment type="similarity">
    <text evidence="2">In the N-terminal section; belongs to the transposase 2 family.</text>
</comment>
<evidence type="ECO:0000256" key="5">
    <source>
        <dbReference type="ARBA" id="ARBA00022833"/>
    </source>
</evidence>
<sequence length="446" mass="50873">MDSPLAVGHAKRTKTFSDGLTMYHKIYIMVHMSINEVKAIRHQAVKVRIYPTQEQVHILAQHFGCARWWWNYALNQCIETYKETGKGLSRAALNAMLPKLKKDKETEWLKDCYSQVLQAVSLNLSRAYQNFFEGRAKYPRFKSYHHRQSIQYPQRVCRVGDCLKFPGKLGTVKAIIHRPLDGEIKTVTVSRTPSGKYYASVLMEYESEDRQPSTEGKVIGIDLGIKDFAITYDGEKTSKFGNPKHLAKYEKKLAKKQRIAARKKKSSNGRKKARKIVAKVYERIGNVRQDYLHKLSRKIVDQNQVVVVENLNVKGMVRNHKLAKAISDLGWGIFVNFLSYKCEKEGKVLVEINRWFPSSKTCSNCHYQIKELPLDVRAWTCPSCGTHHDRDGNAANNIRAEGIRMLSSSGTGEVNASGEEVRPRRGRPSKLRHSSVKLEAPTSTFA</sequence>
<keyword evidence="5" id="KW-0862">Zinc</keyword>
<dbReference type="InterPro" id="IPR021027">
    <property type="entry name" value="Transposase_put_HTH"/>
</dbReference>
<evidence type="ECO:0000313" key="12">
    <source>
        <dbReference type="EMBL" id="EGJ34753.1"/>
    </source>
</evidence>
<dbReference type="Pfam" id="PF07282">
    <property type="entry name" value="Cas12f1-like_TNB"/>
    <property type="match status" value="1"/>
</dbReference>
<dbReference type="GO" id="GO:0032196">
    <property type="term" value="P:transposition"/>
    <property type="evidence" value="ECO:0007669"/>
    <property type="project" value="UniProtKB-KW"/>
</dbReference>
<evidence type="ECO:0000259" key="11">
    <source>
        <dbReference type="Pfam" id="PF12323"/>
    </source>
</evidence>
<keyword evidence="7" id="KW-0233">DNA recombination</keyword>
<feature type="domain" description="Cas12f1-like TNB" evidence="10">
    <location>
        <begin position="331"/>
        <end position="398"/>
    </location>
</feature>
<dbReference type="InterPro" id="IPR001959">
    <property type="entry name" value="Transposase"/>
</dbReference>
<dbReference type="Proteomes" id="UP000003959">
    <property type="component" value="Unassembled WGS sequence"/>
</dbReference>
<comment type="similarity">
    <text evidence="1">In the C-terminal section; belongs to the transposase 35 family.</text>
</comment>
<dbReference type="PANTHER" id="PTHR30405:SF25">
    <property type="entry name" value="RNA-GUIDED DNA ENDONUCLEASE INSQ-RELATED"/>
    <property type="match status" value="1"/>
</dbReference>
<evidence type="ECO:0000313" key="13">
    <source>
        <dbReference type="Proteomes" id="UP000003959"/>
    </source>
</evidence>
<organism evidence="12 13">
    <name type="scientific">Moorena producens 3L</name>
    <dbReference type="NCBI Taxonomy" id="489825"/>
    <lineage>
        <taxon>Bacteria</taxon>
        <taxon>Bacillati</taxon>
        <taxon>Cyanobacteriota</taxon>
        <taxon>Cyanophyceae</taxon>
        <taxon>Coleofasciculales</taxon>
        <taxon>Coleofasciculaceae</taxon>
        <taxon>Moorena</taxon>
    </lineage>
</organism>
<keyword evidence="4" id="KW-0479">Metal-binding</keyword>
<dbReference type="EMBL" id="GL890828">
    <property type="protein sequence ID" value="EGJ34753.1"/>
    <property type="molecule type" value="Genomic_DNA"/>
</dbReference>
<dbReference type="NCBIfam" id="TIGR01766">
    <property type="entry name" value="IS200/IS605 family accessory protein TnpB-like domain"/>
    <property type="match status" value="1"/>
</dbReference>
<dbReference type="Pfam" id="PF12323">
    <property type="entry name" value="HTH_OrfB_IS605"/>
    <property type="match status" value="1"/>
</dbReference>
<evidence type="ECO:0000256" key="3">
    <source>
        <dbReference type="ARBA" id="ARBA00022578"/>
    </source>
</evidence>
<evidence type="ECO:0000259" key="10">
    <source>
        <dbReference type="Pfam" id="PF07282"/>
    </source>
</evidence>
<proteinExistence type="inferred from homology"/>
<accession>F4XL63</accession>
<feature type="domain" description="Probable transposase IS891/IS1136/IS1341" evidence="9">
    <location>
        <begin position="205"/>
        <end position="319"/>
    </location>
</feature>
<keyword evidence="6" id="KW-0238">DNA-binding</keyword>
<dbReference type="GO" id="GO:0046872">
    <property type="term" value="F:metal ion binding"/>
    <property type="evidence" value="ECO:0007669"/>
    <property type="project" value="UniProtKB-KW"/>
</dbReference>
<evidence type="ECO:0000256" key="4">
    <source>
        <dbReference type="ARBA" id="ARBA00022723"/>
    </source>
</evidence>
<dbReference type="HOGENOM" id="CLU_032903_0_0_3"/>
<evidence type="ECO:0000256" key="8">
    <source>
        <dbReference type="SAM" id="MobiDB-lite"/>
    </source>
</evidence>
<keyword evidence="13" id="KW-1185">Reference proteome</keyword>
<feature type="domain" description="Transposase putative helix-turn-helix" evidence="11">
    <location>
        <begin position="42"/>
        <end position="86"/>
    </location>
</feature>
<evidence type="ECO:0000256" key="1">
    <source>
        <dbReference type="ARBA" id="ARBA00008761"/>
    </source>
</evidence>
<protein>
    <submittedName>
        <fullName evidence="12">Transposase, IS605 OrfB family, central region</fullName>
    </submittedName>
</protein>
<feature type="region of interest" description="Disordered" evidence="8">
    <location>
        <begin position="408"/>
        <end position="446"/>
    </location>
</feature>
<evidence type="ECO:0000256" key="6">
    <source>
        <dbReference type="ARBA" id="ARBA00023125"/>
    </source>
</evidence>
<gene>
    <name evidence="12" type="ORF">LYNGBM3L_13290</name>
</gene>
<dbReference type="GO" id="GO:0003677">
    <property type="term" value="F:DNA binding"/>
    <property type="evidence" value="ECO:0007669"/>
    <property type="project" value="UniProtKB-KW"/>
</dbReference>
<evidence type="ECO:0000256" key="7">
    <source>
        <dbReference type="ARBA" id="ARBA00023172"/>
    </source>
</evidence>
<dbReference type="PANTHER" id="PTHR30405">
    <property type="entry name" value="TRANSPOSASE"/>
    <property type="match status" value="1"/>
</dbReference>
<dbReference type="GO" id="GO:0006310">
    <property type="term" value="P:DNA recombination"/>
    <property type="evidence" value="ECO:0007669"/>
    <property type="project" value="UniProtKB-KW"/>
</dbReference>
<keyword evidence="3" id="KW-0815">Transposition</keyword>
<dbReference type="Pfam" id="PF01385">
    <property type="entry name" value="OrfB_IS605"/>
    <property type="match status" value="1"/>
</dbReference>
<evidence type="ECO:0000256" key="2">
    <source>
        <dbReference type="ARBA" id="ARBA00011044"/>
    </source>
</evidence>